<comment type="caution">
    <text evidence="2">The sequence shown here is derived from an EMBL/GenBank/DDBJ whole genome shotgun (WGS) entry which is preliminary data.</text>
</comment>
<accession>A0A542EAI2</accession>
<keyword evidence="3" id="KW-1185">Reference proteome</keyword>
<feature type="compositionally biased region" description="Low complexity" evidence="1">
    <location>
        <begin position="78"/>
        <end position="90"/>
    </location>
</feature>
<name>A0A542EAI2_9ACTN</name>
<organism evidence="2 3">
    <name type="scientific">Kribbella jejuensis</name>
    <dbReference type="NCBI Taxonomy" id="236068"/>
    <lineage>
        <taxon>Bacteria</taxon>
        <taxon>Bacillati</taxon>
        <taxon>Actinomycetota</taxon>
        <taxon>Actinomycetes</taxon>
        <taxon>Propionibacteriales</taxon>
        <taxon>Kribbellaceae</taxon>
        <taxon>Kribbella</taxon>
    </lineage>
</organism>
<evidence type="ECO:0000313" key="3">
    <source>
        <dbReference type="Proteomes" id="UP000316298"/>
    </source>
</evidence>
<reference evidence="2 3" key="1">
    <citation type="submission" date="2019-06" db="EMBL/GenBank/DDBJ databases">
        <title>Sequencing the genomes of 1000 actinobacteria strains.</title>
        <authorList>
            <person name="Klenk H.-P."/>
        </authorList>
    </citation>
    <scope>NUCLEOTIDE SEQUENCE [LARGE SCALE GENOMIC DNA]</scope>
    <source>
        <strain evidence="2 3">DSM 17305</strain>
    </source>
</reference>
<evidence type="ECO:0000256" key="1">
    <source>
        <dbReference type="SAM" id="MobiDB-lite"/>
    </source>
</evidence>
<protein>
    <submittedName>
        <fullName evidence="2">Uncharacterized protein</fullName>
    </submittedName>
</protein>
<sequence length="206" mass="21265">MTRADHRKRKKQRSRSAVSAGIVAGLALAAVFGYILTRGSPQGPAADGLRMGSGTDNGAAAPAQSATGTVTKGDRKPPVAATTKPTVTQPSTKAQPVTPPPVDTGPTSPKFKHGQWIAVLDKYPADAEQSARDTASRVTRAGIPAKAMFVNGQYPGLTDSSLTPVTGTWVVYLGPGTSSAQMLNLCQDPRTQAAYSSACPTYEPAG</sequence>
<dbReference type="EMBL" id="VFMM01000002">
    <property type="protein sequence ID" value="TQJ12321.1"/>
    <property type="molecule type" value="Genomic_DNA"/>
</dbReference>
<dbReference type="OrthoDB" id="3830777at2"/>
<evidence type="ECO:0000313" key="2">
    <source>
        <dbReference type="EMBL" id="TQJ12321.1"/>
    </source>
</evidence>
<proteinExistence type="predicted"/>
<dbReference type="Proteomes" id="UP000316298">
    <property type="component" value="Unassembled WGS sequence"/>
</dbReference>
<feature type="region of interest" description="Disordered" evidence="1">
    <location>
        <begin position="46"/>
        <end position="111"/>
    </location>
</feature>
<dbReference type="AlphaFoldDB" id="A0A542EAI2"/>
<dbReference type="RefSeq" id="WP_141859176.1">
    <property type="nucleotide sequence ID" value="NZ_BAAAKA010000043.1"/>
</dbReference>
<gene>
    <name evidence="2" type="ORF">FB475_5261</name>
</gene>